<comment type="caution">
    <text evidence="1">The sequence shown here is derived from an EMBL/GenBank/DDBJ whole genome shotgun (WGS) entry which is preliminary data.</text>
</comment>
<accession>A0AAW4PH01</accession>
<evidence type="ECO:0000313" key="2">
    <source>
        <dbReference type="Proteomes" id="UP001430455"/>
    </source>
</evidence>
<organism evidence="1 2">
    <name type="scientific">Haloarcula nitratireducens</name>
    <dbReference type="NCBI Taxonomy" id="2487749"/>
    <lineage>
        <taxon>Archaea</taxon>
        <taxon>Methanobacteriati</taxon>
        <taxon>Methanobacteriota</taxon>
        <taxon>Stenosarchaea group</taxon>
        <taxon>Halobacteria</taxon>
        <taxon>Halobacteriales</taxon>
        <taxon>Haloarculaceae</taxon>
        <taxon>Haloarcula</taxon>
    </lineage>
</organism>
<dbReference type="RefSeq" id="WP_220581458.1">
    <property type="nucleotide sequence ID" value="NZ_RKLT01000011.1"/>
</dbReference>
<dbReference type="AlphaFoldDB" id="A0AAW4PH01"/>
<keyword evidence="2" id="KW-1185">Reference proteome</keyword>
<dbReference type="InterPro" id="IPR009072">
    <property type="entry name" value="Histone-fold"/>
</dbReference>
<dbReference type="Proteomes" id="UP001430455">
    <property type="component" value="Unassembled WGS sequence"/>
</dbReference>
<protein>
    <submittedName>
        <fullName evidence="1">DUF1931 domain-containing protein</fullName>
    </submittedName>
</protein>
<name>A0AAW4PH01_9EURY</name>
<dbReference type="GO" id="GO:0046982">
    <property type="term" value="F:protein heterodimerization activity"/>
    <property type="evidence" value="ECO:0007669"/>
    <property type="project" value="InterPro"/>
</dbReference>
<proteinExistence type="predicted"/>
<dbReference type="SUPFAM" id="SSF47113">
    <property type="entry name" value="Histone-fold"/>
    <property type="match status" value="1"/>
</dbReference>
<gene>
    <name evidence="1" type="ORF">EGH23_18480</name>
</gene>
<reference evidence="1 2" key="1">
    <citation type="submission" date="2021-06" db="EMBL/GenBank/DDBJ databases">
        <title>Halomicroarcula sp. a new haloarchaeum isolated from saline soil.</title>
        <authorList>
            <person name="Duran-Viseras A."/>
            <person name="Sanchez-Porro C."/>
            <person name="Ventosa A."/>
        </authorList>
    </citation>
    <scope>NUCLEOTIDE SEQUENCE [LARGE SCALE GENOMIC DNA]</scope>
    <source>
        <strain evidence="1 2">F27</strain>
    </source>
</reference>
<dbReference type="EMBL" id="RKLT01000011">
    <property type="protein sequence ID" value="MBX0296868.1"/>
    <property type="molecule type" value="Genomic_DNA"/>
</dbReference>
<sequence length="54" mass="5904">MSLIVKAAVKDALSDHNVSADFYETLDAEVANLIEDAAQRAEANDRKTVQARDL</sequence>
<evidence type="ECO:0000313" key="1">
    <source>
        <dbReference type="EMBL" id="MBX0296868.1"/>
    </source>
</evidence>